<protein>
    <submittedName>
        <fullName evidence="1">Uncharacterized protein</fullName>
    </submittedName>
</protein>
<evidence type="ECO:0000313" key="1">
    <source>
        <dbReference type="EMBL" id="MBB2158611.1"/>
    </source>
</evidence>
<gene>
    <name evidence="1" type="ORF">HLH48_00190</name>
</gene>
<name>A0A7W4I9A7_9PROT</name>
<dbReference type="Proteomes" id="UP000589085">
    <property type="component" value="Unassembled WGS sequence"/>
</dbReference>
<reference evidence="1 2" key="1">
    <citation type="submission" date="2020-04" db="EMBL/GenBank/DDBJ databases">
        <title>Description of novel Gluconacetobacter.</title>
        <authorList>
            <person name="Sombolestani A."/>
        </authorList>
    </citation>
    <scope>NUCLEOTIDE SEQUENCE [LARGE SCALE GENOMIC DNA]</scope>
    <source>
        <strain evidence="1 2">LMG 19747</strain>
    </source>
</reference>
<dbReference type="RefSeq" id="WP_182995486.1">
    <property type="nucleotide sequence ID" value="NZ_JABEQJ010000001.1"/>
</dbReference>
<proteinExistence type="predicted"/>
<dbReference type="AlphaFoldDB" id="A0A7W4I9A7"/>
<sequence length="141" mass="15484">MFAQFGRAGNKTLEVDKSSPDFFLVSVTADFEISIRLAVLQVMGSPQTSDGLDAALRRSPDRCSYNAILTEWLNMGPFVKPDPGWADIFHRIDTVTPPRREEGFSVASLVLGAALHTINLACLRLCPTMHEMVEGVGFEPT</sequence>
<evidence type="ECO:0000313" key="2">
    <source>
        <dbReference type="Proteomes" id="UP000589085"/>
    </source>
</evidence>
<comment type="caution">
    <text evidence="1">The sequence shown here is derived from an EMBL/GenBank/DDBJ whole genome shotgun (WGS) entry which is preliminary data.</text>
</comment>
<accession>A0A7W4I9A7</accession>
<organism evidence="1 2">
    <name type="scientific">Gluconacetobacter sacchari</name>
    <dbReference type="NCBI Taxonomy" id="92759"/>
    <lineage>
        <taxon>Bacteria</taxon>
        <taxon>Pseudomonadati</taxon>
        <taxon>Pseudomonadota</taxon>
        <taxon>Alphaproteobacteria</taxon>
        <taxon>Acetobacterales</taxon>
        <taxon>Acetobacteraceae</taxon>
        <taxon>Gluconacetobacter</taxon>
    </lineage>
</organism>
<dbReference type="EMBL" id="JABEQJ010000001">
    <property type="protein sequence ID" value="MBB2158611.1"/>
    <property type="molecule type" value="Genomic_DNA"/>
</dbReference>